<dbReference type="InterPro" id="IPR036691">
    <property type="entry name" value="Endo/exonu/phosph_ase_sf"/>
</dbReference>
<dbReference type="SUPFAM" id="SSF56219">
    <property type="entry name" value="DNase I-like"/>
    <property type="match status" value="1"/>
</dbReference>
<name>A0A174FY04_9FIRM</name>
<protein>
    <recommendedName>
        <fullName evidence="3">Endonuclease/Exonuclease/phosphatase family</fullName>
    </recommendedName>
</protein>
<dbReference type="AlphaFoldDB" id="A0A174FY04"/>
<evidence type="ECO:0008006" key="3">
    <source>
        <dbReference type="Google" id="ProtNLM"/>
    </source>
</evidence>
<dbReference type="Gene3D" id="3.60.10.10">
    <property type="entry name" value="Endonuclease/exonuclease/phosphatase"/>
    <property type="match status" value="1"/>
</dbReference>
<reference evidence="1 2" key="1">
    <citation type="submission" date="2015-09" db="EMBL/GenBank/DDBJ databases">
        <authorList>
            <consortium name="Pathogen Informatics"/>
        </authorList>
    </citation>
    <scope>NUCLEOTIDE SEQUENCE [LARGE SCALE GENOMIC DNA]</scope>
    <source>
        <strain evidence="1 2">2789STDY5608849</strain>
    </source>
</reference>
<evidence type="ECO:0000313" key="2">
    <source>
        <dbReference type="Proteomes" id="UP000095706"/>
    </source>
</evidence>
<dbReference type="RefSeq" id="WP_055228074.1">
    <property type="nucleotide sequence ID" value="NZ_CYYV01000010.1"/>
</dbReference>
<evidence type="ECO:0000313" key="1">
    <source>
        <dbReference type="EMBL" id="CUO53716.1"/>
    </source>
</evidence>
<gene>
    <name evidence="1" type="ORF">ERS852406_02206</name>
</gene>
<proteinExistence type="predicted"/>
<dbReference type="Proteomes" id="UP000095706">
    <property type="component" value="Unassembled WGS sequence"/>
</dbReference>
<organism evidence="1 2">
    <name type="scientific">Fusicatenibacter saccharivorans</name>
    <dbReference type="NCBI Taxonomy" id="1150298"/>
    <lineage>
        <taxon>Bacteria</taxon>
        <taxon>Bacillati</taxon>
        <taxon>Bacillota</taxon>
        <taxon>Clostridia</taxon>
        <taxon>Lachnospirales</taxon>
        <taxon>Lachnospiraceae</taxon>
        <taxon>Fusicatenibacter</taxon>
    </lineage>
</organism>
<accession>A0A174FY04</accession>
<dbReference type="EMBL" id="CYYV01000010">
    <property type="protein sequence ID" value="CUO53716.1"/>
    <property type="molecule type" value="Genomic_DNA"/>
</dbReference>
<sequence length="250" mass="28750">MEIKYLEWNLHAMGGIGYEIPSFVSKCINSVDIFALVEFCASNGWEEFKHDLEKEFDLYCSPFVSKGYNQVCIGVRRNLMYKLIAVKTVDVCDVNRPEFLQVDIEIENKKLSIIGTRIKTKSDTKLIQYNYLKSCFNNIDRFLCLGDFNCVHNTLSEYFSSVAEVYGPRIVNDYHSFVFKDGDRVGLDWLVEKGLDSVYNGYQDVKCSPIATYDWSFLTEENGYLGKTENDYLGIKGLPDHTMLKGMVKI</sequence>